<dbReference type="Pfam" id="PF06985">
    <property type="entry name" value="HET"/>
    <property type="match status" value="1"/>
</dbReference>
<keyword evidence="4" id="KW-1185">Reference proteome</keyword>
<dbReference type="PANTHER" id="PTHR10622:SF10">
    <property type="entry name" value="HET DOMAIN-CONTAINING PROTEIN"/>
    <property type="match status" value="1"/>
</dbReference>
<evidence type="ECO:0000313" key="3">
    <source>
        <dbReference type="EMBL" id="TBU53150.1"/>
    </source>
</evidence>
<evidence type="ECO:0000259" key="1">
    <source>
        <dbReference type="Pfam" id="PF06985"/>
    </source>
</evidence>
<dbReference type="InterPro" id="IPR058525">
    <property type="entry name" value="DUF8212"/>
</dbReference>
<sequence length="660" mass="74552">MWLLDTEKIQLQWFSSPDDVSYAILSHVWTAYEQTFQETPRFRTSGTRGILHRARDRVLHPPSEKIRNACAKARHDGFRWLWADTCCIDKTNSAELSEAINSMYAWYQGAAMCYALLDDVPNLKEEDPRSPASSFRRSRWHKRGWTLQELIAPHSVIFLSRDWEVIGSKRTLADLIEEVTGIDRRVLMHKRKVEDISVACRMSWAARRETKRIEDQAYCLMGIFGVYMPTIYGEGRHAFIRLQEEIIRKSPDQSIFAWGCILDDYHSGAFVTSAKEHDYAPQSNVETLLASSPADFSGCTDIIPVSQRSLCDRLGVGETSPEYTKSSLGIRTTFPLISITRTSFVHAALALLACEDKQRRIIALYLRSHPRSTMSNQFRVGGYIAQGGRRNPYYRATRLSVFEHSDLAVTAKIRQPSGKYARILVQPELKEVHIHSHDGTSSVGTPRSAILSSSSPRSSMVFFEPPCTIVLSPRSVQRLRDLGYLLPEIPSKGFRLNAPGDYRTVSFLAYESFTVHIGVCPLDLSSSTQKAQLWATVRFDSELGTILDDYVAKAGSSKPIGAPEREPDVIPEESMLVQSWKDGRCTFGSKGRQVRLAFSYPCADGLELDKKVSEVYELDIRFEGFYRHQGRIALERKGTISTEVTARSGGKQVAQRTFTT</sequence>
<dbReference type="Pfam" id="PF26640">
    <property type="entry name" value="DUF8212"/>
    <property type="match status" value="1"/>
</dbReference>
<dbReference type="InterPro" id="IPR010730">
    <property type="entry name" value="HET"/>
</dbReference>
<dbReference type="AlphaFoldDB" id="A0A4Q9NNS5"/>
<evidence type="ECO:0000313" key="4">
    <source>
        <dbReference type="Proteomes" id="UP000292082"/>
    </source>
</evidence>
<feature type="domain" description="Heterokaryon incompatibility" evidence="1">
    <location>
        <begin position="22"/>
        <end position="118"/>
    </location>
</feature>
<proteinExistence type="predicted"/>
<accession>A0A4Q9NNS5</accession>
<protein>
    <submittedName>
        <fullName evidence="3">Heterokaryon incompatibility protein-domain-containing protein</fullName>
    </submittedName>
</protein>
<feature type="domain" description="DUF8212" evidence="2">
    <location>
        <begin position="237"/>
        <end position="343"/>
    </location>
</feature>
<gene>
    <name evidence="3" type="ORF">BD310DRAFT_938666</name>
</gene>
<reference evidence="3 4" key="1">
    <citation type="submission" date="2019-01" db="EMBL/GenBank/DDBJ databases">
        <title>Draft genome sequences of three monokaryotic isolates of the white-rot basidiomycete fungus Dichomitus squalens.</title>
        <authorList>
            <consortium name="DOE Joint Genome Institute"/>
            <person name="Lopez S.C."/>
            <person name="Andreopoulos B."/>
            <person name="Pangilinan J."/>
            <person name="Lipzen A."/>
            <person name="Riley R."/>
            <person name="Ahrendt S."/>
            <person name="Ng V."/>
            <person name="Barry K."/>
            <person name="Daum C."/>
            <person name="Grigoriev I.V."/>
            <person name="Hilden K.S."/>
            <person name="Makela M.R."/>
            <person name="de Vries R.P."/>
        </authorList>
    </citation>
    <scope>NUCLEOTIDE SEQUENCE [LARGE SCALE GENOMIC DNA]</scope>
    <source>
        <strain evidence="3 4">CBS 464.89</strain>
    </source>
</reference>
<organism evidence="3 4">
    <name type="scientific">Dichomitus squalens</name>
    <dbReference type="NCBI Taxonomy" id="114155"/>
    <lineage>
        <taxon>Eukaryota</taxon>
        <taxon>Fungi</taxon>
        <taxon>Dikarya</taxon>
        <taxon>Basidiomycota</taxon>
        <taxon>Agaricomycotina</taxon>
        <taxon>Agaricomycetes</taxon>
        <taxon>Polyporales</taxon>
        <taxon>Polyporaceae</taxon>
        <taxon>Dichomitus</taxon>
    </lineage>
</organism>
<dbReference type="PANTHER" id="PTHR10622">
    <property type="entry name" value="HET DOMAIN-CONTAINING PROTEIN"/>
    <property type="match status" value="1"/>
</dbReference>
<dbReference type="Proteomes" id="UP000292082">
    <property type="component" value="Unassembled WGS sequence"/>
</dbReference>
<dbReference type="EMBL" id="ML145223">
    <property type="protein sequence ID" value="TBU53150.1"/>
    <property type="molecule type" value="Genomic_DNA"/>
</dbReference>
<evidence type="ECO:0000259" key="2">
    <source>
        <dbReference type="Pfam" id="PF26640"/>
    </source>
</evidence>
<name>A0A4Q9NNS5_9APHY</name>